<reference evidence="1" key="2">
    <citation type="journal article" date="2015" name="Fish Shellfish Immunol.">
        <title>Early steps in the European eel (Anguilla anguilla)-Vibrio vulnificus interaction in the gills: Role of the RtxA13 toxin.</title>
        <authorList>
            <person name="Callol A."/>
            <person name="Pajuelo D."/>
            <person name="Ebbesson L."/>
            <person name="Teles M."/>
            <person name="MacKenzie S."/>
            <person name="Amaro C."/>
        </authorList>
    </citation>
    <scope>NUCLEOTIDE SEQUENCE</scope>
</reference>
<protein>
    <submittedName>
        <fullName evidence="1">Uncharacterized protein</fullName>
    </submittedName>
</protein>
<organism evidence="1">
    <name type="scientific">Anguilla anguilla</name>
    <name type="common">European freshwater eel</name>
    <name type="synonym">Muraena anguilla</name>
    <dbReference type="NCBI Taxonomy" id="7936"/>
    <lineage>
        <taxon>Eukaryota</taxon>
        <taxon>Metazoa</taxon>
        <taxon>Chordata</taxon>
        <taxon>Craniata</taxon>
        <taxon>Vertebrata</taxon>
        <taxon>Euteleostomi</taxon>
        <taxon>Actinopterygii</taxon>
        <taxon>Neopterygii</taxon>
        <taxon>Teleostei</taxon>
        <taxon>Anguilliformes</taxon>
        <taxon>Anguillidae</taxon>
        <taxon>Anguilla</taxon>
    </lineage>
</organism>
<sequence length="76" mass="9052">MEYGITDIFPYCLYFIIYYFQQQTSTLTILPIILYTQLYHPHKSVHAALPTMQKRHRLTNTSSTLHYPQCIEHCLT</sequence>
<dbReference type="AlphaFoldDB" id="A0A0E9RM35"/>
<name>A0A0E9RM35_ANGAN</name>
<accession>A0A0E9RM35</accession>
<proteinExistence type="predicted"/>
<reference evidence="1" key="1">
    <citation type="submission" date="2014-11" db="EMBL/GenBank/DDBJ databases">
        <authorList>
            <person name="Amaro Gonzalez C."/>
        </authorList>
    </citation>
    <scope>NUCLEOTIDE SEQUENCE</scope>
</reference>
<dbReference type="EMBL" id="GBXM01078715">
    <property type="protein sequence ID" value="JAH29862.1"/>
    <property type="molecule type" value="Transcribed_RNA"/>
</dbReference>
<evidence type="ECO:0000313" key="1">
    <source>
        <dbReference type="EMBL" id="JAH29862.1"/>
    </source>
</evidence>